<dbReference type="Gene3D" id="3.30.10.10">
    <property type="entry name" value="Trypsin Inhibitor V, subunit A"/>
    <property type="match status" value="1"/>
</dbReference>
<accession>A0ABN0Y1X7</accession>
<dbReference type="EMBL" id="BAAABW010000039">
    <property type="protein sequence ID" value="GAA0379622.1"/>
    <property type="molecule type" value="Genomic_DNA"/>
</dbReference>
<evidence type="ECO:0000313" key="3">
    <source>
        <dbReference type="Proteomes" id="UP001500063"/>
    </source>
</evidence>
<dbReference type="InterPro" id="IPR021719">
    <property type="entry name" value="Prot_inh_I78"/>
</dbReference>
<evidence type="ECO:0008006" key="4">
    <source>
        <dbReference type="Google" id="ProtNLM"/>
    </source>
</evidence>
<reference evidence="2 3" key="1">
    <citation type="journal article" date="2019" name="Int. J. Syst. Evol. Microbiol.">
        <title>The Global Catalogue of Microorganisms (GCM) 10K type strain sequencing project: providing services to taxonomists for standard genome sequencing and annotation.</title>
        <authorList>
            <consortium name="The Broad Institute Genomics Platform"/>
            <consortium name="The Broad Institute Genome Sequencing Center for Infectious Disease"/>
            <person name="Wu L."/>
            <person name="Ma J."/>
        </authorList>
    </citation>
    <scope>NUCLEOTIDE SEQUENCE [LARGE SCALE GENOMIC DNA]</scope>
    <source>
        <strain evidence="2 3">JCM 4565</strain>
    </source>
</reference>
<dbReference type="Proteomes" id="UP001500063">
    <property type="component" value="Unassembled WGS sequence"/>
</dbReference>
<gene>
    <name evidence="2" type="ORF">GCM10010319_67750</name>
</gene>
<protein>
    <recommendedName>
        <fullName evidence="4">Proteinase inhibitor I78</fullName>
    </recommendedName>
</protein>
<proteinExistence type="predicted"/>
<sequence>MADPERTSPCPGAALPRPGPGAYGGVMAPLPNVPADPHDDLDAYVGLEVARASERARTRGWATVRTLPPGSIITMEYQVGRLNFEVVDGAVRRCWKG</sequence>
<evidence type="ECO:0000256" key="1">
    <source>
        <dbReference type="SAM" id="MobiDB-lite"/>
    </source>
</evidence>
<keyword evidence="3" id="KW-1185">Reference proteome</keyword>
<comment type="caution">
    <text evidence="2">The sequence shown here is derived from an EMBL/GenBank/DDBJ whole genome shotgun (WGS) entry which is preliminary data.</text>
</comment>
<evidence type="ECO:0000313" key="2">
    <source>
        <dbReference type="EMBL" id="GAA0379622.1"/>
    </source>
</evidence>
<dbReference type="Pfam" id="PF11720">
    <property type="entry name" value="Inhibitor_I78"/>
    <property type="match status" value="1"/>
</dbReference>
<name>A0ABN0Y1X7_9ACTN</name>
<organism evidence="2 3">
    <name type="scientific">Streptomyces blastmyceticus</name>
    <dbReference type="NCBI Taxonomy" id="68180"/>
    <lineage>
        <taxon>Bacteria</taxon>
        <taxon>Bacillati</taxon>
        <taxon>Actinomycetota</taxon>
        <taxon>Actinomycetes</taxon>
        <taxon>Kitasatosporales</taxon>
        <taxon>Streptomycetaceae</taxon>
        <taxon>Streptomyces</taxon>
    </lineage>
</organism>
<feature type="region of interest" description="Disordered" evidence="1">
    <location>
        <begin position="1"/>
        <end position="22"/>
    </location>
</feature>